<organism evidence="1 2">
    <name type="scientific">Marchantia polymorpha</name>
    <name type="common">Common liverwort</name>
    <name type="synonym">Marchantia aquatica</name>
    <dbReference type="NCBI Taxonomy" id="3197"/>
    <lineage>
        <taxon>Eukaryota</taxon>
        <taxon>Viridiplantae</taxon>
        <taxon>Streptophyta</taxon>
        <taxon>Embryophyta</taxon>
        <taxon>Marchantiophyta</taxon>
        <taxon>Marchantiopsida</taxon>
        <taxon>Marchantiidae</taxon>
        <taxon>Marchantiales</taxon>
        <taxon>Marchantiaceae</taxon>
        <taxon>Marchantia</taxon>
    </lineage>
</organism>
<evidence type="ECO:0000313" key="2">
    <source>
        <dbReference type="Proteomes" id="UP000244005"/>
    </source>
</evidence>
<proteinExistence type="predicted"/>
<protein>
    <submittedName>
        <fullName evidence="1">Uncharacterized protein</fullName>
    </submittedName>
</protein>
<reference evidence="2" key="1">
    <citation type="journal article" date="2017" name="Cell">
        <title>Insights into land plant evolution garnered from the Marchantia polymorpha genome.</title>
        <authorList>
            <person name="Bowman J.L."/>
            <person name="Kohchi T."/>
            <person name="Yamato K.T."/>
            <person name="Jenkins J."/>
            <person name="Shu S."/>
            <person name="Ishizaki K."/>
            <person name="Yamaoka S."/>
            <person name="Nishihama R."/>
            <person name="Nakamura Y."/>
            <person name="Berger F."/>
            <person name="Adam C."/>
            <person name="Aki S.S."/>
            <person name="Althoff F."/>
            <person name="Araki T."/>
            <person name="Arteaga-Vazquez M.A."/>
            <person name="Balasubrmanian S."/>
            <person name="Barry K."/>
            <person name="Bauer D."/>
            <person name="Boehm C.R."/>
            <person name="Briginshaw L."/>
            <person name="Caballero-Perez J."/>
            <person name="Catarino B."/>
            <person name="Chen F."/>
            <person name="Chiyoda S."/>
            <person name="Chovatia M."/>
            <person name="Davies K.M."/>
            <person name="Delmans M."/>
            <person name="Demura T."/>
            <person name="Dierschke T."/>
            <person name="Dolan L."/>
            <person name="Dorantes-Acosta A.E."/>
            <person name="Eklund D.M."/>
            <person name="Florent S.N."/>
            <person name="Flores-Sandoval E."/>
            <person name="Fujiyama A."/>
            <person name="Fukuzawa H."/>
            <person name="Galik B."/>
            <person name="Grimanelli D."/>
            <person name="Grimwood J."/>
            <person name="Grossniklaus U."/>
            <person name="Hamada T."/>
            <person name="Haseloff J."/>
            <person name="Hetherington A.J."/>
            <person name="Higo A."/>
            <person name="Hirakawa Y."/>
            <person name="Hundley H.N."/>
            <person name="Ikeda Y."/>
            <person name="Inoue K."/>
            <person name="Inoue S.I."/>
            <person name="Ishida S."/>
            <person name="Jia Q."/>
            <person name="Kakita M."/>
            <person name="Kanazawa T."/>
            <person name="Kawai Y."/>
            <person name="Kawashima T."/>
            <person name="Kennedy M."/>
            <person name="Kinose K."/>
            <person name="Kinoshita T."/>
            <person name="Kohara Y."/>
            <person name="Koide E."/>
            <person name="Komatsu K."/>
            <person name="Kopischke S."/>
            <person name="Kubo M."/>
            <person name="Kyozuka J."/>
            <person name="Lagercrantz U."/>
            <person name="Lin S.S."/>
            <person name="Lindquist E."/>
            <person name="Lipzen A.M."/>
            <person name="Lu C.W."/>
            <person name="De Luna E."/>
            <person name="Martienssen R.A."/>
            <person name="Minamino N."/>
            <person name="Mizutani M."/>
            <person name="Mizutani M."/>
            <person name="Mochizuki N."/>
            <person name="Monte I."/>
            <person name="Mosher R."/>
            <person name="Nagasaki H."/>
            <person name="Nakagami H."/>
            <person name="Naramoto S."/>
            <person name="Nishitani K."/>
            <person name="Ohtani M."/>
            <person name="Okamoto T."/>
            <person name="Okumura M."/>
            <person name="Phillips J."/>
            <person name="Pollak B."/>
            <person name="Reinders A."/>
            <person name="Rovekamp M."/>
            <person name="Sano R."/>
            <person name="Sawa S."/>
            <person name="Schmid M.W."/>
            <person name="Shirakawa M."/>
            <person name="Solano R."/>
            <person name="Spunde A."/>
            <person name="Suetsugu N."/>
            <person name="Sugano S."/>
            <person name="Sugiyama A."/>
            <person name="Sun R."/>
            <person name="Suzuki Y."/>
            <person name="Takenaka M."/>
            <person name="Takezawa D."/>
            <person name="Tomogane H."/>
            <person name="Tsuzuki M."/>
            <person name="Ueda T."/>
            <person name="Umeda M."/>
            <person name="Ward J.M."/>
            <person name="Watanabe Y."/>
            <person name="Yazaki K."/>
            <person name="Yokoyama R."/>
            <person name="Yoshitake Y."/>
            <person name="Yotsui I."/>
            <person name="Zachgo S."/>
            <person name="Schmutz J."/>
        </authorList>
    </citation>
    <scope>NUCLEOTIDE SEQUENCE [LARGE SCALE GENOMIC DNA]</scope>
    <source>
        <strain evidence="2">Tak-1</strain>
    </source>
</reference>
<keyword evidence="2" id="KW-1185">Reference proteome</keyword>
<evidence type="ECO:0000313" key="1">
    <source>
        <dbReference type="EMBL" id="PTQ50452.1"/>
    </source>
</evidence>
<dbReference type="AlphaFoldDB" id="A0A2R6XWI9"/>
<accession>A0A2R6XWI9</accession>
<sequence length="72" mass="8337">MMSDGNRSKLLIDHGGPPAVHRLFAEHWISSLWSPYASVPQANCVAHFLLTCFLSVFCETDWRHDRFKSYVR</sequence>
<name>A0A2R6XWI9_MARPO</name>
<dbReference type="Proteomes" id="UP000244005">
    <property type="component" value="Unassembled WGS sequence"/>
</dbReference>
<dbReference type="EMBL" id="KZ772673">
    <property type="protein sequence ID" value="PTQ50452.1"/>
    <property type="molecule type" value="Genomic_DNA"/>
</dbReference>
<gene>
    <name evidence="1" type="ORF">MARPO_0001s0418</name>
</gene>
<dbReference type="Gramene" id="Mp1g20830.1">
    <property type="protein sequence ID" value="Mp1g20830.1.cds"/>
    <property type="gene ID" value="Mp1g20830"/>
</dbReference>